<dbReference type="AlphaFoldDB" id="A0A2Z6TNT9"/>
<comment type="caution">
    <text evidence="1">The sequence shown here is derived from an EMBL/GenBank/DDBJ whole genome shotgun (WGS) entry which is preliminary data.</text>
</comment>
<organism evidence="1 2">
    <name type="scientific">Lactobacillus rodentium</name>
    <dbReference type="NCBI Taxonomy" id="947835"/>
    <lineage>
        <taxon>Bacteria</taxon>
        <taxon>Bacillati</taxon>
        <taxon>Bacillota</taxon>
        <taxon>Bacilli</taxon>
        <taxon>Lactobacillales</taxon>
        <taxon>Lactobacillaceae</taxon>
        <taxon>Lactobacillus</taxon>
    </lineage>
</organism>
<evidence type="ECO:0000313" key="1">
    <source>
        <dbReference type="EMBL" id="GBG04407.1"/>
    </source>
</evidence>
<evidence type="ECO:0000313" key="2">
    <source>
        <dbReference type="Proteomes" id="UP000257317"/>
    </source>
</evidence>
<sequence>MKASETKKIQVNVNRKIVSMRIKEAAKKLPTQKIETDKEIADFFDEN</sequence>
<keyword evidence="2" id="KW-1185">Reference proteome</keyword>
<gene>
    <name evidence="1" type="ORF">LrDSM24759_03210</name>
</gene>
<accession>A0A2Z6TNT9</accession>
<dbReference type="Proteomes" id="UP000257317">
    <property type="component" value="Unassembled WGS sequence"/>
</dbReference>
<dbReference type="RefSeq" id="WP_157964222.1">
    <property type="nucleotide sequence ID" value="NZ_BFBY01000002.1"/>
</dbReference>
<dbReference type="EMBL" id="BFBY01000002">
    <property type="protein sequence ID" value="GBG04407.1"/>
    <property type="molecule type" value="Genomic_DNA"/>
</dbReference>
<protein>
    <submittedName>
        <fullName evidence="1">Uncharacterized protein</fullName>
    </submittedName>
</protein>
<reference evidence="2" key="1">
    <citation type="submission" date="2018-03" db="EMBL/GenBank/DDBJ databases">
        <title>New taxa in the Lactobacillus gasseri group.</title>
        <authorList>
            <person name="Tanizawa Y."/>
            <person name="Tohno M."/>
            <person name="Endo A."/>
            <person name="Arita M."/>
        </authorList>
    </citation>
    <scope>NUCLEOTIDE SEQUENCE [LARGE SCALE GENOMIC DNA]</scope>
    <source>
        <strain evidence="2">DSM 24759</strain>
    </source>
</reference>
<proteinExistence type="predicted"/>
<name>A0A2Z6TNT9_9LACO</name>